<dbReference type="PROSITE" id="PS50119">
    <property type="entry name" value="ZF_BBOX"/>
    <property type="match status" value="1"/>
</dbReference>
<dbReference type="SMART" id="SM00336">
    <property type="entry name" value="BBOX"/>
    <property type="match status" value="1"/>
</dbReference>
<dbReference type="PROSITE" id="PS00518">
    <property type="entry name" value="ZF_RING_1"/>
    <property type="match status" value="1"/>
</dbReference>
<evidence type="ECO:0000256" key="5">
    <source>
        <dbReference type="SAM" id="Coils"/>
    </source>
</evidence>
<evidence type="ECO:0000313" key="9">
    <source>
        <dbReference type="Proteomes" id="UP001181693"/>
    </source>
</evidence>
<sequence>MASADLGDELHCAVCLDIFKDPLTLRCGHSFCRMCINTVLDSQEASGIYACPECRERIPDRNAMYRNVALHNIAERFMFAQLGVEDEGINCTYCDFPVPAVKTCLQCEASLCGKHLKKHSKSNEHVLVHPTMSLANRKCSVHKELLKYYCNEDSTCICVTCCLAEEHMGHKVEPMIDASEKKKKELKTILQELNSKEEQLYKQVEILQKYRKNMKKKFTTEACKIASVFDELRRQIDDLENKVLSVIGREDEQALMPINDLIEKLEAKNSELCQKIYTIEELCNSHDSIEVLKKIETVINSLWNDEEVENQDTEKVEKLLKTDLDDQLILLTLQKSLTDLVSHAREEIDMQLGVDI</sequence>
<dbReference type="SMART" id="SM00502">
    <property type="entry name" value="BBC"/>
    <property type="match status" value="1"/>
</dbReference>
<dbReference type="Proteomes" id="UP001181693">
    <property type="component" value="Unassembled WGS sequence"/>
</dbReference>
<keyword evidence="9" id="KW-1185">Reference proteome</keyword>
<dbReference type="Pfam" id="PF25600">
    <property type="entry name" value="TRIM_CC"/>
    <property type="match status" value="1"/>
</dbReference>
<evidence type="ECO:0000256" key="1">
    <source>
        <dbReference type="ARBA" id="ARBA00022723"/>
    </source>
</evidence>
<accession>A0AAV3A8X0</accession>
<evidence type="ECO:0000256" key="2">
    <source>
        <dbReference type="ARBA" id="ARBA00022771"/>
    </source>
</evidence>
<keyword evidence="2 4" id="KW-0863">Zinc-finger</keyword>
<keyword evidence="3" id="KW-0862">Zinc</keyword>
<dbReference type="InterPro" id="IPR003649">
    <property type="entry name" value="Bbox_C"/>
</dbReference>
<dbReference type="PROSITE" id="PS50089">
    <property type="entry name" value="ZF_RING_2"/>
    <property type="match status" value="1"/>
</dbReference>
<dbReference type="PANTHER" id="PTHR25465">
    <property type="entry name" value="B-BOX DOMAIN CONTAINING"/>
    <property type="match status" value="1"/>
</dbReference>
<dbReference type="SUPFAM" id="SSF57850">
    <property type="entry name" value="RING/U-box"/>
    <property type="match status" value="1"/>
</dbReference>
<dbReference type="InterPro" id="IPR017907">
    <property type="entry name" value="Znf_RING_CS"/>
</dbReference>
<dbReference type="InterPro" id="IPR051051">
    <property type="entry name" value="E3_ubiq-ligase_TRIM/RNF"/>
</dbReference>
<keyword evidence="5" id="KW-0175">Coiled coil</keyword>
<dbReference type="Gene3D" id="4.10.830.40">
    <property type="match status" value="1"/>
</dbReference>
<dbReference type="GO" id="GO:0008270">
    <property type="term" value="F:zinc ion binding"/>
    <property type="evidence" value="ECO:0007669"/>
    <property type="project" value="UniProtKB-KW"/>
</dbReference>
<gene>
    <name evidence="8" type="ORF">GDO54_008142</name>
</gene>
<evidence type="ECO:0000259" key="7">
    <source>
        <dbReference type="PROSITE" id="PS50119"/>
    </source>
</evidence>
<dbReference type="SUPFAM" id="SSF57845">
    <property type="entry name" value="B-box zinc-binding domain"/>
    <property type="match status" value="1"/>
</dbReference>
<comment type="caution">
    <text evidence="8">The sequence shown here is derived from an EMBL/GenBank/DDBJ whole genome shotgun (WGS) entry which is preliminary data.</text>
</comment>
<dbReference type="Gene3D" id="3.30.40.10">
    <property type="entry name" value="Zinc/RING finger domain, C3HC4 (zinc finger)"/>
    <property type="match status" value="1"/>
</dbReference>
<dbReference type="InterPro" id="IPR058030">
    <property type="entry name" value="TRIM8/14/16/25/29/45/65_CC"/>
</dbReference>
<name>A0AAV3A8X0_PYXAD</name>
<feature type="domain" description="B box-type" evidence="7">
    <location>
        <begin position="134"/>
        <end position="175"/>
    </location>
</feature>
<organism evidence="8 9">
    <name type="scientific">Pyxicephalus adspersus</name>
    <name type="common">African bullfrog</name>
    <dbReference type="NCBI Taxonomy" id="30357"/>
    <lineage>
        <taxon>Eukaryota</taxon>
        <taxon>Metazoa</taxon>
        <taxon>Chordata</taxon>
        <taxon>Craniata</taxon>
        <taxon>Vertebrata</taxon>
        <taxon>Euteleostomi</taxon>
        <taxon>Amphibia</taxon>
        <taxon>Batrachia</taxon>
        <taxon>Anura</taxon>
        <taxon>Neobatrachia</taxon>
        <taxon>Ranoidea</taxon>
        <taxon>Pyxicephalidae</taxon>
        <taxon>Pyxicephalinae</taxon>
        <taxon>Pyxicephalus</taxon>
    </lineage>
</organism>
<evidence type="ECO:0000313" key="8">
    <source>
        <dbReference type="EMBL" id="DBA27674.1"/>
    </source>
</evidence>
<protein>
    <submittedName>
        <fullName evidence="8">Uncharacterized protein</fullName>
    </submittedName>
</protein>
<feature type="domain" description="RING-type" evidence="6">
    <location>
        <begin position="12"/>
        <end position="55"/>
    </location>
</feature>
<dbReference type="PROSITE" id="PS00028">
    <property type="entry name" value="ZINC_FINGER_C2H2_1"/>
    <property type="match status" value="1"/>
</dbReference>
<dbReference type="SMART" id="SM00184">
    <property type="entry name" value="RING"/>
    <property type="match status" value="1"/>
</dbReference>
<dbReference type="InterPro" id="IPR013083">
    <property type="entry name" value="Znf_RING/FYVE/PHD"/>
</dbReference>
<proteinExistence type="predicted"/>
<keyword evidence="1" id="KW-0479">Metal-binding</keyword>
<dbReference type="EMBL" id="DYDO01000003">
    <property type="protein sequence ID" value="DBA27674.1"/>
    <property type="molecule type" value="Genomic_DNA"/>
</dbReference>
<dbReference type="Pfam" id="PF00643">
    <property type="entry name" value="zf-B_box"/>
    <property type="match status" value="1"/>
</dbReference>
<evidence type="ECO:0000256" key="4">
    <source>
        <dbReference type="PROSITE-ProRule" id="PRU00024"/>
    </source>
</evidence>
<dbReference type="PANTHER" id="PTHR25465:SF41">
    <property type="entry name" value="E3 UBIQUITIN-PROTEIN LIGASE RNF135"/>
    <property type="match status" value="1"/>
</dbReference>
<dbReference type="InterPro" id="IPR013087">
    <property type="entry name" value="Znf_C2H2_type"/>
</dbReference>
<evidence type="ECO:0000259" key="6">
    <source>
        <dbReference type="PROSITE" id="PS50089"/>
    </source>
</evidence>
<dbReference type="Gene3D" id="3.30.160.60">
    <property type="entry name" value="Classic Zinc Finger"/>
    <property type="match status" value="1"/>
</dbReference>
<dbReference type="InterPro" id="IPR001841">
    <property type="entry name" value="Znf_RING"/>
</dbReference>
<evidence type="ECO:0000256" key="3">
    <source>
        <dbReference type="ARBA" id="ARBA00022833"/>
    </source>
</evidence>
<dbReference type="CDD" id="cd19769">
    <property type="entry name" value="Bbox2_TRIM16-like"/>
    <property type="match status" value="1"/>
</dbReference>
<feature type="coiled-coil region" evidence="5">
    <location>
        <begin position="176"/>
        <end position="282"/>
    </location>
</feature>
<dbReference type="InterPro" id="IPR000315">
    <property type="entry name" value="Znf_B-box"/>
</dbReference>
<dbReference type="AlphaFoldDB" id="A0AAV3A8X0"/>
<reference evidence="8" key="1">
    <citation type="thesis" date="2020" institute="ProQuest LLC" country="789 East Eisenhower Parkway, Ann Arbor, MI, USA">
        <title>Comparative Genomics and Chromosome Evolution.</title>
        <authorList>
            <person name="Mudd A.B."/>
        </authorList>
    </citation>
    <scope>NUCLEOTIDE SEQUENCE</scope>
    <source>
        <strain evidence="8">1538</strain>
        <tissue evidence="8">Blood</tissue>
    </source>
</reference>
<dbReference type="Pfam" id="PF15227">
    <property type="entry name" value="zf-C3HC4_4"/>
    <property type="match status" value="1"/>
</dbReference>